<dbReference type="EMBL" id="CP034235">
    <property type="protein sequence ID" value="QGQ95095.1"/>
    <property type="molecule type" value="Genomic_DNA"/>
</dbReference>
<keyword evidence="7" id="KW-1185">Reference proteome</keyword>
<dbReference type="Pfam" id="PF00672">
    <property type="entry name" value="HAMP"/>
    <property type="match status" value="1"/>
</dbReference>
<dbReference type="GO" id="GO:0005886">
    <property type="term" value="C:plasma membrane"/>
    <property type="evidence" value="ECO:0007669"/>
    <property type="project" value="UniProtKB-SubCell"/>
</dbReference>
<proteinExistence type="predicted"/>
<dbReference type="RefSeq" id="WP_155700110.1">
    <property type="nucleotide sequence ID" value="NZ_CP034235.1"/>
</dbReference>
<dbReference type="GO" id="GO:0000155">
    <property type="term" value="F:phosphorelay sensor kinase activity"/>
    <property type="evidence" value="ECO:0007669"/>
    <property type="project" value="InterPro"/>
</dbReference>
<evidence type="ECO:0000256" key="1">
    <source>
        <dbReference type="ARBA" id="ARBA00004236"/>
    </source>
</evidence>
<evidence type="ECO:0000259" key="5">
    <source>
        <dbReference type="PROSITE" id="PS50885"/>
    </source>
</evidence>
<name>A0A6B8RHL8_9BACL</name>
<gene>
    <name evidence="6" type="ORF">EHS13_09465</name>
</gene>
<dbReference type="SMART" id="SM00304">
    <property type="entry name" value="HAMP"/>
    <property type="match status" value="1"/>
</dbReference>
<dbReference type="Gene3D" id="6.10.340.10">
    <property type="match status" value="1"/>
</dbReference>
<evidence type="ECO:0000256" key="4">
    <source>
        <dbReference type="SAM" id="Phobius"/>
    </source>
</evidence>
<evidence type="ECO:0000313" key="6">
    <source>
        <dbReference type="EMBL" id="QGQ95095.1"/>
    </source>
</evidence>
<organism evidence="6 7">
    <name type="scientific">Paenibacillus psychroresistens</name>
    <dbReference type="NCBI Taxonomy" id="1778678"/>
    <lineage>
        <taxon>Bacteria</taxon>
        <taxon>Bacillati</taxon>
        <taxon>Bacillota</taxon>
        <taxon>Bacilli</taxon>
        <taxon>Bacillales</taxon>
        <taxon>Paenibacillaceae</taxon>
        <taxon>Paenibacillus</taxon>
    </lineage>
</organism>
<keyword evidence="4" id="KW-1133">Transmembrane helix</keyword>
<reference evidence="7" key="1">
    <citation type="submission" date="2018-11" db="EMBL/GenBank/DDBJ databases">
        <title>Complete genome sequence of Paenibacillus sp. ML311-T8.</title>
        <authorList>
            <person name="Nam Y.-D."/>
            <person name="Kang J."/>
            <person name="Chung W.-H."/>
            <person name="Park Y.S."/>
        </authorList>
    </citation>
    <scope>NUCLEOTIDE SEQUENCE [LARGE SCALE GENOMIC DNA]</scope>
    <source>
        <strain evidence="7">ML311-T8</strain>
    </source>
</reference>
<dbReference type="Proteomes" id="UP000426246">
    <property type="component" value="Chromosome"/>
</dbReference>
<dbReference type="PROSITE" id="PS50885">
    <property type="entry name" value="HAMP"/>
    <property type="match status" value="1"/>
</dbReference>
<dbReference type="InterPro" id="IPR003660">
    <property type="entry name" value="HAMP_dom"/>
</dbReference>
<dbReference type="InterPro" id="IPR010559">
    <property type="entry name" value="Sig_transdc_His_kin_internal"/>
</dbReference>
<dbReference type="PANTHER" id="PTHR32089:SF112">
    <property type="entry name" value="LYSOZYME-LIKE PROTEIN-RELATED"/>
    <property type="match status" value="1"/>
</dbReference>
<dbReference type="KEGG" id="ppsc:EHS13_09465"/>
<feature type="transmembrane region" description="Helical" evidence="4">
    <location>
        <begin position="23"/>
        <end position="47"/>
    </location>
</feature>
<sequence length="152" mass="17388">MGWILLAKVPVKEFTIDKTNLTIQIYLIGIILLVVAIFLSNVVSITITKPIKLLIEMVKGVAEGDLEMRVDVANKDEVGLLSKEFNRMVQKTSALVERVYQEEKEKREFEFAMLQAQINPHFLYNTLENICGLAELDRFWRWNPGEDQSSSG</sequence>
<keyword evidence="2" id="KW-1003">Cell membrane</keyword>
<evidence type="ECO:0000313" key="7">
    <source>
        <dbReference type="Proteomes" id="UP000426246"/>
    </source>
</evidence>
<dbReference type="SUPFAM" id="SSF158472">
    <property type="entry name" value="HAMP domain-like"/>
    <property type="match status" value="1"/>
</dbReference>
<accession>A0A6B8RHL8</accession>
<dbReference type="Pfam" id="PF06580">
    <property type="entry name" value="His_kinase"/>
    <property type="match status" value="1"/>
</dbReference>
<dbReference type="CDD" id="cd06225">
    <property type="entry name" value="HAMP"/>
    <property type="match status" value="1"/>
</dbReference>
<dbReference type="AlphaFoldDB" id="A0A6B8RHL8"/>
<dbReference type="OrthoDB" id="2770831at2"/>
<keyword evidence="3 4" id="KW-0472">Membrane</keyword>
<evidence type="ECO:0000256" key="3">
    <source>
        <dbReference type="ARBA" id="ARBA00023136"/>
    </source>
</evidence>
<feature type="domain" description="HAMP" evidence="5">
    <location>
        <begin position="45"/>
        <end position="97"/>
    </location>
</feature>
<keyword evidence="4" id="KW-0812">Transmembrane</keyword>
<protein>
    <submittedName>
        <fullName evidence="6">HAMP domain-containing protein</fullName>
    </submittedName>
</protein>
<comment type="subcellular location">
    <subcellularLocation>
        <location evidence="1">Cell membrane</location>
    </subcellularLocation>
</comment>
<evidence type="ECO:0000256" key="2">
    <source>
        <dbReference type="ARBA" id="ARBA00022475"/>
    </source>
</evidence>
<dbReference type="PANTHER" id="PTHR32089">
    <property type="entry name" value="METHYL-ACCEPTING CHEMOTAXIS PROTEIN MCPB"/>
    <property type="match status" value="1"/>
</dbReference>